<feature type="domain" description="Histidine kinase" evidence="8">
    <location>
        <begin position="388"/>
        <end position="600"/>
    </location>
</feature>
<dbReference type="InterPro" id="IPR003594">
    <property type="entry name" value="HATPase_dom"/>
</dbReference>
<dbReference type="PRINTS" id="PR00344">
    <property type="entry name" value="BCTRLSENSOR"/>
</dbReference>
<keyword evidence="4" id="KW-0808">Transferase</keyword>
<dbReference type="Pfam" id="PF02518">
    <property type="entry name" value="HATPase_c"/>
    <property type="match status" value="1"/>
</dbReference>
<dbReference type="Pfam" id="PF00512">
    <property type="entry name" value="HisKA"/>
    <property type="match status" value="1"/>
</dbReference>
<evidence type="ECO:0000256" key="4">
    <source>
        <dbReference type="ARBA" id="ARBA00022679"/>
    </source>
</evidence>
<dbReference type="CDD" id="cd00082">
    <property type="entry name" value="HisKA"/>
    <property type="match status" value="1"/>
</dbReference>
<evidence type="ECO:0000256" key="6">
    <source>
        <dbReference type="PROSITE-ProRule" id="PRU00169"/>
    </source>
</evidence>
<feature type="modified residue" description="4-aspartylphosphate" evidence="6">
    <location>
        <position position="692"/>
    </location>
</feature>
<dbReference type="CDD" id="cd00075">
    <property type="entry name" value="HATPase"/>
    <property type="match status" value="1"/>
</dbReference>
<dbReference type="AlphaFoldDB" id="A0A1H2TW75"/>
<dbReference type="Gene3D" id="3.30.565.10">
    <property type="entry name" value="Histidine kinase-like ATPase, C-terminal domain"/>
    <property type="match status" value="1"/>
</dbReference>
<dbReference type="Proteomes" id="UP000199118">
    <property type="component" value="Unassembled WGS sequence"/>
</dbReference>
<dbReference type="SMART" id="SM00388">
    <property type="entry name" value="HisKA"/>
    <property type="match status" value="1"/>
</dbReference>
<dbReference type="InterPro" id="IPR003661">
    <property type="entry name" value="HisK_dim/P_dom"/>
</dbReference>
<comment type="catalytic activity">
    <reaction evidence="1">
        <text>ATP + protein L-histidine = ADP + protein N-phospho-L-histidine.</text>
        <dbReference type="EC" id="2.7.13.3"/>
    </reaction>
</comment>
<dbReference type="PROSITE" id="PS50112">
    <property type="entry name" value="PAS"/>
    <property type="match status" value="1"/>
</dbReference>
<sequence>MTAPTDDSAADWLTDPSEPPERQAAKLRRIAAALMRRVELSASPDGAAYAQFQRALTLEEEVRARTTELEQTLALLNDTNARLGLARAATDRARADLSNAIEAVQEGFALFDAEDRLVMFNARFGLGMPDIRRALRPGLSFSDYVDAISRSPHLSLPSGQSPAAWSETRLRRHREPQSSFNVRLAGDRWIQVNEYRTPDGGSAILQTDVTDMIRLERAERERLLDDQARLIRATLDHINQGICIFDAQGLLVGWNRRLRELLGPPAHTLRIGRSFETLYERFSLDLAWAPGAERRLTDWVARRRARPPLRLEVRHRGLSTLDVFAQEMPDAGFVISFTDVTAEREAVAAIRRANETLEARVEERTLALADALAEAERANASKSRFVAAASHDLLQPLSAAKLFLASLREMDLDDGPRQVAGRAANALKSVEGILASLLDISRLDSGQAAVERSVFPVSRILRPLREEFEPMARARGLELRVMDCRGHVDSDPSHLRRVLQNLIANAIRYTDRGRVLVGARRRGDGLRLEVWDTGPGIEADKRELIFKEFQRLDRPGRMSEGVGLGLAIVERACALLDHRLELVSEPGRGAGFLLTLPRADVRGEAREGREGREGRGPDGGTRTGGRVAPRPPATRGLDALIALVVENDRELRHALTTLLESWNVSCFDVASEGEALALLEEVGVAPDVALVDYHLDEGRNGLDCIAALRARYGRMPAAIMSADRTPALRAACMAAGLSYLEKPVDPERLSLLLAAAVPPG</sequence>
<dbReference type="EC" id="2.7.13.3" evidence="2"/>
<dbReference type="InterPro" id="IPR036097">
    <property type="entry name" value="HisK_dim/P_sf"/>
</dbReference>
<dbReference type="InterPro" id="IPR011006">
    <property type="entry name" value="CheY-like_superfamily"/>
</dbReference>
<evidence type="ECO:0000313" key="12">
    <source>
        <dbReference type="Proteomes" id="UP000199118"/>
    </source>
</evidence>
<keyword evidence="3 6" id="KW-0597">Phosphoprotein</keyword>
<evidence type="ECO:0000256" key="5">
    <source>
        <dbReference type="ARBA" id="ARBA00022777"/>
    </source>
</evidence>
<organism evidence="11 12">
    <name type="scientific">Albimonas donghaensis</name>
    <dbReference type="NCBI Taxonomy" id="356660"/>
    <lineage>
        <taxon>Bacteria</taxon>
        <taxon>Pseudomonadati</taxon>
        <taxon>Pseudomonadota</taxon>
        <taxon>Alphaproteobacteria</taxon>
        <taxon>Rhodobacterales</taxon>
        <taxon>Paracoccaceae</taxon>
        <taxon>Albimonas</taxon>
    </lineage>
</organism>
<dbReference type="GO" id="GO:0000155">
    <property type="term" value="F:phosphorelay sensor kinase activity"/>
    <property type="evidence" value="ECO:0007669"/>
    <property type="project" value="InterPro"/>
</dbReference>
<evidence type="ECO:0000256" key="7">
    <source>
        <dbReference type="SAM" id="MobiDB-lite"/>
    </source>
</evidence>
<dbReference type="OrthoDB" id="9764438at2"/>
<dbReference type="Pfam" id="PF12860">
    <property type="entry name" value="PAS_7"/>
    <property type="match status" value="2"/>
</dbReference>
<feature type="domain" description="Response regulatory" evidence="9">
    <location>
        <begin position="641"/>
        <end position="757"/>
    </location>
</feature>
<evidence type="ECO:0000259" key="10">
    <source>
        <dbReference type="PROSITE" id="PS50112"/>
    </source>
</evidence>
<dbReference type="SUPFAM" id="SSF55785">
    <property type="entry name" value="PYP-like sensor domain (PAS domain)"/>
    <property type="match status" value="1"/>
</dbReference>
<evidence type="ECO:0000259" key="8">
    <source>
        <dbReference type="PROSITE" id="PS50109"/>
    </source>
</evidence>
<accession>A0A1H2TW75</accession>
<dbReference type="InterPro" id="IPR001789">
    <property type="entry name" value="Sig_transdc_resp-reg_receiver"/>
</dbReference>
<dbReference type="Gene3D" id="1.10.287.130">
    <property type="match status" value="1"/>
</dbReference>
<dbReference type="RefSeq" id="WP_092680100.1">
    <property type="nucleotide sequence ID" value="NZ_FNMZ01000001.1"/>
</dbReference>
<protein>
    <recommendedName>
        <fullName evidence="2">histidine kinase</fullName>
        <ecNumber evidence="2">2.7.13.3</ecNumber>
    </recommendedName>
</protein>
<dbReference type="Gene3D" id="3.30.450.20">
    <property type="entry name" value="PAS domain"/>
    <property type="match status" value="1"/>
</dbReference>
<dbReference type="PROSITE" id="PS50110">
    <property type="entry name" value="RESPONSE_REGULATORY"/>
    <property type="match status" value="1"/>
</dbReference>
<evidence type="ECO:0000256" key="1">
    <source>
        <dbReference type="ARBA" id="ARBA00000085"/>
    </source>
</evidence>
<dbReference type="SMART" id="SM00387">
    <property type="entry name" value="HATPase_c"/>
    <property type="match status" value="1"/>
</dbReference>
<dbReference type="SUPFAM" id="SSF52172">
    <property type="entry name" value="CheY-like"/>
    <property type="match status" value="1"/>
</dbReference>
<dbReference type="GO" id="GO:0009927">
    <property type="term" value="F:histidine phosphotransfer kinase activity"/>
    <property type="evidence" value="ECO:0007669"/>
    <property type="project" value="TreeGrafter"/>
</dbReference>
<dbReference type="Gene3D" id="3.40.50.2300">
    <property type="match status" value="1"/>
</dbReference>
<dbReference type="PANTHER" id="PTHR43047:SF9">
    <property type="entry name" value="HISTIDINE KINASE"/>
    <property type="match status" value="1"/>
</dbReference>
<feature type="compositionally biased region" description="Basic and acidic residues" evidence="7">
    <location>
        <begin position="603"/>
        <end position="616"/>
    </location>
</feature>
<dbReference type="CDD" id="cd00156">
    <property type="entry name" value="REC"/>
    <property type="match status" value="1"/>
</dbReference>
<feature type="region of interest" description="Disordered" evidence="7">
    <location>
        <begin position="603"/>
        <end position="633"/>
    </location>
</feature>
<dbReference type="PANTHER" id="PTHR43047">
    <property type="entry name" value="TWO-COMPONENT HISTIDINE PROTEIN KINASE"/>
    <property type="match status" value="1"/>
</dbReference>
<dbReference type="EMBL" id="FNMZ01000001">
    <property type="protein sequence ID" value="SDW48142.1"/>
    <property type="molecule type" value="Genomic_DNA"/>
</dbReference>
<dbReference type="InterPro" id="IPR036890">
    <property type="entry name" value="HATPase_C_sf"/>
</dbReference>
<evidence type="ECO:0000259" key="9">
    <source>
        <dbReference type="PROSITE" id="PS50110"/>
    </source>
</evidence>
<evidence type="ECO:0000256" key="3">
    <source>
        <dbReference type="ARBA" id="ARBA00022553"/>
    </source>
</evidence>
<keyword evidence="5 11" id="KW-0418">Kinase</keyword>
<dbReference type="InterPro" id="IPR035965">
    <property type="entry name" value="PAS-like_dom_sf"/>
</dbReference>
<keyword evidence="12" id="KW-1185">Reference proteome</keyword>
<feature type="domain" description="PAS" evidence="10">
    <location>
        <begin position="227"/>
        <end position="263"/>
    </location>
</feature>
<dbReference type="FunFam" id="3.30.565.10:FF:000049">
    <property type="entry name" value="Two-component sensor histidine kinase"/>
    <property type="match status" value="1"/>
</dbReference>
<evidence type="ECO:0000256" key="2">
    <source>
        <dbReference type="ARBA" id="ARBA00012438"/>
    </source>
</evidence>
<feature type="region of interest" description="Disordered" evidence="7">
    <location>
        <begin position="1"/>
        <end position="23"/>
    </location>
</feature>
<dbReference type="SMART" id="SM00448">
    <property type="entry name" value="REC"/>
    <property type="match status" value="1"/>
</dbReference>
<reference evidence="11 12" key="1">
    <citation type="submission" date="2016-10" db="EMBL/GenBank/DDBJ databases">
        <authorList>
            <person name="de Groot N.N."/>
        </authorList>
    </citation>
    <scope>NUCLEOTIDE SEQUENCE [LARGE SCALE GENOMIC DNA]</scope>
    <source>
        <strain evidence="11 12">DSM 17890</strain>
    </source>
</reference>
<dbReference type="SUPFAM" id="SSF55874">
    <property type="entry name" value="ATPase domain of HSP90 chaperone/DNA topoisomerase II/histidine kinase"/>
    <property type="match status" value="1"/>
</dbReference>
<proteinExistence type="predicted"/>
<dbReference type="STRING" id="356660.SAMN05444336_1011140"/>
<dbReference type="SUPFAM" id="SSF47384">
    <property type="entry name" value="Homodimeric domain of signal transducing histidine kinase"/>
    <property type="match status" value="1"/>
</dbReference>
<dbReference type="InterPro" id="IPR000014">
    <property type="entry name" value="PAS"/>
</dbReference>
<name>A0A1H2TW75_9RHOB</name>
<dbReference type="PROSITE" id="PS50109">
    <property type="entry name" value="HIS_KIN"/>
    <property type="match status" value="1"/>
</dbReference>
<dbReference type="GO" id="GO:0005886">
    <property type="term" value="C:plasma membrane"/>
    <property type="evidence" value="ECO:0007669"/>
    <property type="project" value="TreeGrafter"/>
</dbReference>
<dbReference type="Pfam" id="PF00072">
    <property type="entry name" value="Response_reg"/>
    <property type="match status" value="1"/>
</dbReference>
<dbReference type="InterPro" id="IPR005467">
    <property type="entry name" value="His_kinase_dom"/>
</dbReference>
<evidence type="ECO:0000313" key="11">
    <source>
        <dbReference type="EMBL" id="SDW48142.1"/>
    </source>
</evidence>
<dbReference type="InterPro" id="IPR004358">
    <property type="entry name" value="Sig_transdc_His_kin-like_C"/>
</dbReference>
<gene>
    <name evidence="11" type="ORF">SAMN05444336_1011140</name>
</gene>